<evidence type="ECO:0000256" key="1">
    <source>
        <dbReference type="SAM" id="Phobius"/>
    </source>
</evidence>
<feature type="transmembrane region" description="Helical" evidence="1">
    <location>
        <begin position="76"/>
        <end position="97"/>
    </location>
</feature>
<keyword evidence="1" id="KW-1133">Transmembrane helix</keyword>
<protein>
    <submittedName>
        <fullName evidence="2">Uncharacterized protein</fullName>
    </submittedName>
</protein>
<dbReference type="EMBL" id="JAPJDA010000050">
    <property type="protein sequence ID" value="MCX2839863.1"/>
    <property type="molecule type" value="Genomic_DNA"/>
</dbReference>
<comment type="caution">
    <text evidence="2">The sequence shown here is derived from an EMBL/GenBank/DDBJ whole genome shotgun (WGS) entry which is preliminary data.</text>
</comment>
<reference evidence="2" key="1">
    <citation type="submission" date="2022-11" db="EMBL/GenBank/DDBJ databases">
        <title>Salinimicrobium profundisediminis sp. nov., isolated from deep-sea sediment of the Mariana Trench.</title>
        <authorList>
            <person name="Fu H."/>
        </authorList>
    </citation>
    <scope>NUCLEOTIDE SEQUENCE</scope>
    <source>
        <strain evidence="2">MT39</strain>
    </source>
</reference>
<accession>A0A9X3CZZ8</accession>
<dbReference type="Proteomes" id="UP001148482">
    <property type="component" value="Unassembled WGS sequence"/>
</dbReference>
<evidence type="ECO:0000313" key="3">
    <source>
        <dbReference type="Proteomes" id="UP001148482"/>
    </source>
</evidence>
<proteinExistence type="predicted"/>
<name>A0A9X3CZZ8_9FLAO</name>
<keyword evidence="1" id="KW-0812">Transmembrane</keyword>
<dbReference type="AlphaFoldDB" id="A0A9X3CZZ8"/>
<feature type="transmembrane region" description="Helical" evidence="1">
    <location>
        <begin position="39"/>
        <end position="64"/>
    </location>
</feature>
<sequence length="99" mass="11071">MKKRTLLIISIIYNAVIWLGIMLPLYFEEKANGEISRESALYIAFPTIPFMIIGVIMTGVAISPNRNGDDRVNKKSVLFGIVLTIGFLGYRVGMSFIND</sequence>
<feature type="transmembrane region" description="Helical" evidence="1">
    <location>
        <begin position="7"/>
        <end position="27"/>
    </location>
</feature>
<keyword evidence="1" id="KW-0472">Membrane</keyword>
<organism evidence="2 3">
    <name type="scientific">Salinimicrobium profundisediminis</name>
    <dbReference type="NCBI Taxonomy" id="2994553"/>
    <lineage>
        <taxon>Bacteria</taxon>
        <taxon>Pseudomonadati</taxon>
        <taxon>Bacteroidota</taxon>
        <taxon>Flavobacteriia</taxon>
        <taxon>Flavobacteriales</taxon>
        <taxon>Flavobacteriaceae</taxon>
        <taxon>Salinimicrobium</taxon>
    </lineage>
</organism>
<evidence type="ECO:0000313" key="2">
    <source>
        <dbReference type="EMBL" id="MCX2839863.1"/>
    </source>
</evidence>
<gene>
    <name evidence="2" type="ORF">OQ279_17190</name>
</gene>
<keyword evidence="3" id="KW-1185">Reference proteome</keyword>